<comment type="caution">
    <text evidence="1">The sequence shown here is derived from an EMBL/GenBank/DDBJ whole genome shotgun (WGS) entry which is preliminary data.</text>
</comment>
<dbReference type="AlphaFoldDB" id="A0A9P6M8I5"/>
<name>A0A9P6M8I5_9FUNG</name>
<dbReference type="OrthoDB" id="2447222at2759"/>
<feature type="non-terminal residue" evidence="1">
    <location>
        <position position="121"/>
    </location>
</feature>
<accession>A0A9P6M8I5</accession>
<protein>
    <submittedName>
        <fullName evidence="1">Uncharacterized protein</fullName>
    </submittedName>
</protein>
<keyword evidence="2" id="KW-1185">Reference proteome</keyword>
<gene>
    <name evidence="1" type="ORF">BGZ65_005863</name>
</gene>
<sequence>MPAGTKRFNVGTRPFLPVELLLLRLIDEIRNRHIPIDQGFLPIIAHEVYTLLLAKVHPLGFPRPEFSSGWAGFKRFWDIKYSKLMGEAASVDWPKIVKRVEDIQNIISGYSLDDVYNADET</sequence>
<organism evidence="1 2">
    <name type="scientific">Modicella reniformis</name>
    <dbReference type="NCBI Taxonomy" id="1440133"/>
    <lineage>
        <taxon>Eukaryota</taxon>
        <taxon>Fungi</taxon>
        <taxon>Fungi incertae sedis</taxon>
        <taxon>Mucoromycota</taxon>
        <taxon>Mortierellomycotina</taxon>
        <taxon>Mortierellomycetes</taxon>
        <taxon>Mortierellales</taxon>
        <taxon>Mortierellaceae</taxon>
        <taxon>Modicella</taxon>
    </lineage>
</organism>
<dbReference type="Proteomes" id="UP000749646">
    <property type="component" value="Unassembled WGS sequence"/>
</dbReference>
<dbReference type="EMBL" id="JAAAHW010003950">
    <property type="protein sequence ID" value="KAF9979886.1"/>
    <property type="molecule type" value="Genomic_DNA"/>
</dbReference>
<proteinExistence type="predicted"/>
<reference evidence="1" key="1">
    <citation type="journal article" date="2020" name="Fungal Divers.">
        <title>Resolving the Mortierellaceae phylogeny through synthesis of multi-gene phylogenetics and phylogenomics.</title>
        <authorList>
            <person name="Vandepol N."/>
            <person name="Liber J."/>
            <person name="Desiro A."/>
            <person name="Na H."/>
            <person name="Kennedy M."/>
            <person name="Barry K."/>
            <person name="Grigoriev I.V."/>
            <person name="Miller A.N."/>
            <person name="O'Donnell K."/>
            <person name="Stajich J.E."/>
            <person name="Bonito G."/>
        </authorList>
    </citation>
    <scope>NUCLEOTIDE SEQUENCE</scope>
    <source>
        <strain evidence="1">MES-2147</strain>
    </source>
</reference>
<evidence type="ECO:0000313" key="1">
    <source>
        <dbReference type="EMBL" id="KAF9979886.1"/>
    </source>
</evidence>
<evidence type="ECO:0000313" key="2">
    <source>
        <dbReference type="Proteomes" id="UP000749646"/>
    </source>
</evidence>